<evidence type="ECO:0000313" key="3">
    <source>
        <dbReference type="Proteomes" id="UP000598360"/>
    </source>
</evidence>
<dbReference type="InterPro" id="IPR041586">
    <property type="entry name" value="PsrA_TetR_C"/>
</dbReference>
<comment type="caution">
    <text evidence="2">The sequence shown here is derived from an EMBL/GenBank/DDBJ whole genome shotgun (WGS) entry which is preliminary data.</text>
</comment>
<dbReference type="Proteomes" id="UP000598360">
    <property type="component" value="Unassembled WGS sequence"/>
</dbReference>
<protein>
    <submittedName>
        <fullName evidence="2">TetR family transcriptional regulator</fullName>
    </submittedName>
</protein>
<keyword evidence="3" id="KW-1185">Reference proteome</keyword>
<reference evidence="2" key="1">
    <citation type="submission" date="2020-10" db="EMBL/GenBank/DDBJ databases">
        <title>Diversity and distribution of actinomycetes associated with coral in the coast of Hainan.</title>
        <authorList>
            <person name="Li F."/>
        </authorList>
    </citation>
    <scope>NUCLEOTIDE SEQUENCE</scope>
    <source>
        <strain evidence="2">HNM0983</strain>
    </source>
</reference>
<feature type="domain" description="PsrA tetracyclin repressor-like C-terminal" evidence="1">
    <location>
        <begin position="93"/>
        <end position="193"/>
    </location>
</feature>
<sequence length="220" mass="23408">MTEPAGREARPRAIKPLSLPAAERLFAERGVRALSDRQIADAAGRGDAVTGGPGTKAELVRAITRGFTAEVERSRVAMIAETDSSAGIRDWLRCLIRPWTDHFSSAGTTYFARLCEQVMVASDLKAVVTTEACRSPSLRQAHRAVLRSLPALPDDVAAERGQIVGQVIVHMCADRERAPADGAAAQPPSWRDLEAGLLDALVGIWTAPCTRSGSGPGSGR</sequence>
<dbReference type="EMBL" id="JADEYC010000004">
    <property type="protein sequence ID" value="MBE9373274.1"/>
    <property type="molecule type" value="Genomic_DNA"/>
</dbReference>
<accession>A0A929B4Y9</accession>
<evidence type="ECO:0000313" key="2">
    <source>
        <dbReference type="EMBL" id="MBE9373274.1"/>
    </source>
</evidence>
<dbReference type="RefSeq" id="WP_193926727.1">
    <property type="nucleotide sequence ID" value="NZ_JADEYC010000004.1"/>
</dbReference>
<proteinExistence type="predicted"/>
<dbReference type="Gene3D" id="1.10.357.10">
    <property type="entry name" value="Tetracycline Repressor, domain 2"/>
    <property type="match status" value="1"/>
</dbReference>
<gene>
    <name evidence="2" type="ORF">IQ251_02330</name>
</gene>
<dbReference type="Pfam" id="PF17939">
    <property type="entry name" value="TetR_C_30"/>
    <property type="match status" value="1"/>
</dbReference>
<organism evidence="2 3">
    <name type="scientific">Saccharopolyspora montiporae</name>
    <dbReference type="NCBI Taxonomy" id="2781240"/>
    <lineage>
        <taxon>Bacteria</taxon>
        <taxon>Bacillati</taxon>
        <taxon>Actinomycetota</taxon>
        <taxon>Actinomycetes</taxon>
        <taxon>Pseudonocardiales</taxon>
        <taxon>Pseudonocardiaceae</taxon>
        <taxon>Saccharopolyspora</taxon>
    </lineage>
</organism>
<evidence type="ECO:0000259" key="1">
    <source>
        <dbReference type="Pfam" id="PF17939"/>
    </source>
</evidence>
<name>A0A929B4Y9_9PSEU</name>
<dbReference type="AlphaFoldDB" id="A0A929B4Y9"/>